<comment type="cofactor">
    <cofactor evidence="5">
        <name>FAD</name>
        <dbReference type="ChEBI" id="CHEBI:57692"/>
    </cofactor>
    <text evidence="5">Binds 1 FAD per subunit.</text>
</comment>
<dbReference type="Pfam" id="PF00875">
    <property type="entry name" value="DNA_photolyase"/>
    <property type="match status" value="1"/>
</dbReference>
<dbReference type="KEGG" id="fpf:DCC35_15775"/>
<feature type="site" description="Electron transfer via tryptophanyl radical" evidence="6">
    <location>
        <position position="344"/>
    </location>
</feature>
<evidence type="ECO:0000313" key="10">
    <source>
        <dbReference type="Proteomes" id="UP000298616"/>
    </source>
</evidence>
<dbReference type="PRINTS" id="PR00147">
    <property type="entry name" value="DNAPHOTLYASE"/>
</dbReference>
<dbReference type="GO" id="GO:0006139">
    <property type="term" value="P:nucleobase-containing compound metabolic process"/>
    <property type="evidence" value="ECO:0007669"/>
    <property type="project" value="UniProtKB-ARBA"/>
</dbReference>
<dbReference type="InterPro" id="IPR036155">
    <property type="entry name" value="Crypto/Photolyase_N_sf"/>
</dbReference>
<dbReference type="GO" id="GO:0006950">
    <property type="term" value="P:response to stress"/>
    <property type="evidence" value="ECO:0007669"/>
    <property type="project" value="UniProtKB-ARBA"/>
</dbReference>
<proteinExistence type="inferred from homology"/>
<accession>A0A4D7JZG0</accession>
<feature type="binding site" evidence="5">
    <location>
        <begin position="260"/>
        <end position="267"/>
    </location>
    <ligand>
        <name>FAD</name>
        <dbReference type="ChEBI" id="CHEBI:57692"/>
    </ligand>
</feature>
<dbReference type="Gene3D" id="1.10.579.10">
    <property type="entry name" value="DNA Cyclobutane Dipyrimidine Photolyase, subunit A, domain 3"/>
    <property type="match status" value="1"/>
</dbReference>
<protein>
    <submittedName>
        <fullName evidence="9">Deoxyribodipyrimidine photolyase</fullName>
    </submittedName>
</protein>
<evidence type="ECO:0000256" key="5">
    <source>
        <dbReference type="PIRSR" id="PIRSR602081-1"/>
    </source>
</evidence>
<dbReference type="SUPFAM" id="SSF48173">
    <property type="entry name" value="Cryptochrome/photolyase FAD-binding domain"/>
    <property type="match status" value="1"/>
</dbReference>
<dbReference type="GO" id="GO:0003904">
    <property type="term" value="F:deoxyribodipyrimidine photo-lyase activity"/>
    <property type="evidence" value="ECO:0007669"/>
    <property type="project" value="TreeGrafter"/>
</dbReference>
<dbReference type="RefSeq" id="WP_137091694.1">
    <property type="nucleotide sequence ID" value="NZ_CP028923.1"/>
</dbReference>
<comment type="cofactor">
    <cofactor evidence="1">
        <name>(6R)-5,10-methylene-5,6,7,8-tetrahydrofolate</name>
        <dbReference type="ChEBI" id="CHEBI:15636"/>
    </cofactor>
</comment>
<name>A0A4D7JZG0_9BACT</name>
<dbReference type="Gene3D" id="3.40.50.620">
    <property type="entry name" value="HUPs"/>
    <property type="match status" value="1"/>
</dbReference>
<dbReference type="InterPro" id="IPR036134">
    <property type="entry name" value="Crypto/Photolyase_FAD-like_sf"/>
</dbReference>
<keyword evidence="9" id="KW-0456">Lyase</keyword>
<evidence type="ECO:0000313" key="9">
    <source>
        <dbReference type="EMBL" id="QCK16095.1"/>
    </source>
</evidence>
<keyword evidence="4 7" id="KW-0157">Chromophore</keyword>
<keyword evidence="10" id="KW-1185">Reference proteome</keyword>
<dbReference type="InterPro" id="IPR002081">
    <property type="entry name" value="Cryptochrome/DNA_photolyase_1"/>
</dbReference>
<dbReference type="OrthoDB" id="9772484at2"/>
<feature type="binding site" evidence="5">
    <location>
        <position position="257"/>
    </location>
    <ligand>
        <name>FAD</name>
        <dbReference type="ChEBI" id="CHEBI:57692"/>
    </ligand>
</feature>
<dbReference type="PROSITE" id="PS51645">
    <property type="entry name" value="PHR_CRY_ALPHA_BETA"/>
    <property type="match status" value="1"/>
</dbReference>
<dbReference type="InterPro" id="IPR014729">
    <property type="entry name" value="Rossmann-like_a/b/a_fold"/>
</dbReference>
<evidence type="ECO:0000259" key="8">
    <source>
        <dbReference type="PROSITE" id="PS51645"/>
    </source>
</evidence>
<sequence length="435" mass="51831">MATDKINIFWFRRDLRTDDNHGFYEALKSDKKVLPIFIFDRDILDDLEDEDDARVTFLSDKVNELHEQFKKHNSGLLTFYDTPEKAFKSLVKDYDIEAVYTNRDYEPYAKERDNKIEELLKKEDISFHTFKDQVIFEKYEILTKTDSYYKVFTPYSRSWLDKWEKDNIPHYWSENSLSNLYETKVRKPHQLSDMGFKRTDIDIPTDNINESVIETYDETRDIPSLEHGTSRLGVHLRFGTISIRKLAKKAAELNETFLNELIWREFYMMILFFNPKVVNNNFKPKYDAVKWQNDEEKFKKWCEGKTGYPLVDAGMRQLNKTGYMHNRVRMVVASFLCKHLLIDWRWGEAYFARKLLDYELSSNNGGWQWAAGTGTDAQPYFRVFNPTSQLKKFDPDMKYVYKWVPEIKNGDYPSPIVEHKAARERAIKTYEQAVK</sequence>
<evidence type="ECO:0000256" key="2">
    <source>
        <dbReference type="ARBA" id="ARBA00022630"/>
    </source>
</evidence>
<keyword evidence="2 5" id="KW-0285">Flavoprotein</keyword>
<evidence type="ECO:0000256" key="1">
    <source>
        <dbReference type="ARBA" id="ARBA00001932"/>
    </source>
</evidence>
<dbReference type="PROSITE" id="PS00394">
    <property type="entry name" value="DNA_PHOTOLYASES_1_1"/>
    <property type="match status" value="1"/>
</dbReference>
<dbReference type="InterPro" id="IPR005101">
    <property type="entry name" value="Cryptochr/Photolyase_FAD-bd"/>
</dbReference>
<dbReference type="PANTHER" id="PTHR11455:SF9">
    <property type="entry name" value="CRYPTOCHROME CIRCADIAN CLOCK 5 ISOFORM X1"/>
    <property type="match status" value="1"/>
</dbReference>
<feature type="site" description="Electron transfer via tryptophanyl radical" evidence="6">
    <location>
        <position position="367"/>
    </location>
</feature>
<dbReference type="Proteomes" id="UP000298616">
    <property type="component" value="Chromosome"/>
</dbReference>
<dbReference type="InterPro" id="IPR006050">
    <property type="entry name" value="DNA_photolyase_N"/>
</dbReference>
<dbReference type="InterPro" id="IPR018394">
    <property type="entry name" value="DNA_photolyase_1_CS_C"/>
</dbReference>
<dbReference type="Pfam" id="PF03441">
    <property type="entry name" value="FAD_binding_7"/>
    <property type="match status" value="1"/>
</dbReference>
<evidence type="ECO:0000256" key="3">
    <source>
        <dbReference type="ARBA" id="ARBA00022827"/>
    </source>
</evidence>
<gene>
    <name evidence="9" type="ORF">DCC35_15775</name>
</gene>
<evidence type="ECO:0000256" key="6">
    <source>
        <dbReference type="PIRSR" id="PIRSR602081-2"/>
    </source>
</evidence>
<comment type="similarity">
    <text evidence="7">Belongs to the DNA photolyase family.</text>
</comment>
<feature type="binding site" evidence="5">
    <location>
        <position position="216"/>
    </location>
    <ligand>
        <name>FAD</name>
        <dbReference type="ChEBI" id="CHEBI:57692"/>
    </ligand>
</feature>
<dbReference type="EMBL" id="CP028923">
    <property type="protein sequence ID" value="QCK16095.1"/>
    <property type="molecule type" value="Genomic_DNA"/>
</dbReference>
<organism evidence="9 10">
    <name type="scientific">Mangrovivirga cuniculi</name>
    <dbReference type="NCBI Taxonomy" id="2715131"/>
    <lineage>
        <taxon>Bacteria</taxon>
        <taxon>Pseudomonadati</taxon>
        <taxon>Bacteroidota</taxon>
        <taxon>Cytophagia</taxon>
        <taxon>Cytophagales</taxon>
        <taxon>Mangrovivirgaceae</taxon>
        <taxon>Mangrovivirga</taxon>
    </lineage>
</organism>
<dbReference type="Gene3D" id="1.25.40.80">
    <property type="match status" value="1"/>
</dbReference>
<dbReference type="GO" id="GO:0003677">
    <property type="term" value="F:DNA binding"/>
    <property type="evidence" value="ECO:0007669"/>
    <property type="project" value="TreeGrafter"/>
</dbReference>
<evidence type="ECO:0000256" key="7">
    <source>
        <dbReference type="RuleBase" id="RU004182"/>
    </source>
</evidence>
<reference evidence="9 10" key="1">
    <citation type="submission" date="2018-04" db="EMBL/GenBank/DDBJ databases">
        <title>Complete genome uncultured novel isolate.</title>
        <authorList>
            <person name="Merlino G."/>
        </authorList>
    </citation>
    <scope>NUCLEOTIDE SEQUENCE [LARGE SCALE GENOMIC DNA]</scope>
    <source>
        <strain evidence="10">R1DC9</strain>
    </source>
</reference>
<dbReference type="SUPFAM" id="SSF52425">
    <property type="entry name" value="Cryptochrome/photolyase, N-terminal domain"/>
    <property type="match status" value="1"/>
</dbReference>
<dbReference type="PROSITE" id="PS00691">
    <property type="entry name" value="DNA_PHOTOLYASES_1_2"/>
    <property type="match status" value="1"/>
</dbReference>
<dbReference type="AlphaFoldDB" id="A0A4D7JZG0"/>
<dbReference type="GO" id="GO:0071949">
    <property type="term" value="F:FAD binding"/>
    <property type="evidence" value="ECO:0007669"/>
    <property type="project" value="TreeGrafter"/>
</dbReference>
<feature type="domain" description="Photolyase/cryptochrome alpha/beta" evidence="8">
    <location>
        <begin position="5"/>
        <end position="135"/>
    </location>
</feature>
<feature type="site" description="Electron transfer via tryptophanyl radical" evidence="6">
    <location>
        <position position="291"/>
    </location>
</feature>
<keyword evidence="3 5" id="KW-0274">FAD</keyword>
<evidence type="ECO:0000256" key="4">
    <source>
        <dbReference type="ARBA" id="ARBA00022991"/>
    </source>
</evidence>
<dbReference type="PANTHER" id="PTHR11455">
    <property type="entry name" value="CRYPTOCHROME"/>
    <property type="match status" value="1"/>
</dbReference>